<dbReference type="RefSeq" id="WP_128155770.1">
    <property type="nucleotide sequence ID" value="NZ_JBHSOM010000009.1"/>
</dbReference>
<reference evidence="3" key="2">
    <citation type="submission" date="2019-01" db="EMBL/GenBank/DDBJ databases">
        <authorList>
            <person name="Li Y."/>
        </authorList>
    </citation>
    <scope>NUCLEOTIDE SEQUENCE [LARGE SCALE GENOMIC DNA]</scope>
    <source>
        <strain evidence="3">CGMCC 1.12963</strain>
    </source>
</reference>
<evidence type="ECO:0000256" key="2">
    <source>
        <dbReference type="SAM" id="SignalP"/>
    </source>
</evidence>
<dbReference type="Proteomes" id="UP000288071">
    <property type="component" value="Unassembled WGS sequence"/>
</dbReference>
<evidence type="ECO:0000313" key="3">
    <source>
        <dbReference type="EMBL" id="RWR53516.1"/>
    </source>
</evidence>
<dbReference type="InterPro" id="IPR021457">
    <property type="entry name" value="DUF3108"/>
</dbReference>
<evidence type="ECO:0000256" key="1">
    <source>
        <dbReference type="SAM" id="MobiDB-lite"/>
    </source>
</evidence>
<keyword evidence="4" id="KW-1185">Reference proteome</keyword>
<dbReference type="EMBL" id="SAVA01000003">
    <property type="protein sequence ID" value="RWR53516.1"/>
    <property type="molecule type" value="Genomic_DNA"/>
</dbReference>
<evidence type="ECO:0000313" key="4">
    <source>
        <dbReference type="Proteomes" id="UP000288071"/>
    </source>
</evidence>
<feature type="signal peptide" evidence="2">
    <location>
        <begin position="1"/>
        <end position="27"/>
    </location>
</feature>
<sequence length="251" mass="27332">MTRAFPTPLRRASLPLAGALAATLCLAAPLQADQTDRIVFDVSLRGIPAGRLSINGKIEGANYGANGTLETTGLLGFLRKIRYDASVSGSRTADRFTPQRFDETANRPGDESEHVIVYQNGTPVSVSRNPPRKPRKTDVDPAKQGGTVDPLTALYAVLRDVDRDEACKLNVTMYDGARRSQVSLNAPQAGGDGVTCSGEYRRLEGFSAKDMKEKSRFPFTLIYAPTPDGKRLQVVEINTDTIYGTGRLKRR</sequence>
<protein>
    <submittedName>
        <fullName evidence="3">DUF3108 domain-containing protein</fullName>
    </submittedName>
</protein>
<gene>
    <name evidence="3" type="ORF">EOW66_07355</name>
</gene>
<accession>A0A3S4MIU7</accession>
<keyword evidence="2" id="KW-0732">Signal</keyword>
<organism evidence="3 4">
    <name type="scientific">Paenirhodobacter huangdaonensis</name>
    <dbReference type="NCBI Taxonomy" id="2501515"/>
    <lineage>
        <taxon>Bacteria</taxon>
        <taxon>Pseudomonadati</taxon>
        <taxon>Pseudomonadota</taxon>
        <taxon>Alphaproteobacteria</taxon>
        <taxon>Rhodobacterales</taxon>
        <taxon>Rhodobacter group</taxon>
        <taxon>Paenirhodobacter</taxon>
    </lineage>
</organism>
<feature type="chain" id="PRO_5018588302" evidence="2">
    <location>
        <begin position="28"/>
        <end position="251"/>
    </location>
</feature>
<dbReference type="AlphaFoldDB" id="A0A3S4MIU7"/>
<dbReference type="Pfam" id="PF11306">
    <property type="entry name" value="DUF3108"/>
    <property type="match status" value="1"/>
</dbReference>
<comment type="caution">
    <text evidence="3">The sequence shown here is derived from an EMBL/GenBank/DDBJ whole genome shotgun (WGS) entry which is preliminary data.</text>
</comment>
<reference evidence="3" key="1">
    <citation type="submission" date="2019-01" db="EMBL/GenBank/DDBJ databases">
        <title>Sinorhodobacter populi sp. nov. isolated from the symptomatic bark tissue of Populus euramericana canker.</title>
        <authorList>
            <person name="Xu G."/>
        </authorList>
    </citation>
    <scope>NUCLEOTIDE SEQUENCE [LARGE SCALE GENOMIC DNA]</scope>
    <source>
        <strain evidence="3">CGMCC 1.12963</strain>
    </source>
</reference>
<name>A0A3S4MIU7_9RHOB</name>
<proteinExistence type="predicted"/>
<feature type="region of interest" description="Disordered" evidence="1">
    <location>
        <begin position="121"/>
        <end position="145"/>
    </location>
</feature>